<name>A0A2S1WLR4_9POAL</name>
<dbReference type="AlphaFoldDB" id="A0A2S1WLR4"/>
<evidence type="ECO:0000256" key="1">
    <source>
        <dbReference type="ARBA" id="ARBA00010733"/>
    </source>
</evidence>
<dbReference type="InterPro" id="IPR007011">
    <property type="entry name" value="LEA_SMP_dom"/>
</dbReference>
<dbReference type="InterPro" id="IPR042971">
    <property type="entry name" value="LEA_SMP"/>
</dbReference>
<feature type="domain" description="SMP" evidence="4">
    <location>
        <begin position="61"/>
        <end position="119"/>
    </location>
</feature>
<evidence type="ECO:0000256" key="2">
    <source>
        <dbReference type="ARBA" id="ARBA00022737"/>
    </source>
</evidence>
<keyword evidence="2" id="KW-0677">Repeat</keyword>
<accession>A0A2S1WLR4</accession>
<evidence type="ECO:0000259" key="4">
    <source>
        <dbReference type="Pfam" id="PF04927"/>
    </source>
</evidence>
<evidence type="ECO:0000313" key="5">
    <source>
        <dbReference type="EMBL" id="AWJ68109.1"/>
    </source>
</evidence>
<feature type="region of interest" description="Disordered" evidence="3">
    <location>
        <begin position="1"/>
        <end position="27"/>
    </location>
</feature>
<sequence length="191" mass="19487">METGPKIECTVVPEQPEGTDPGRVFDADPVAPRDAAESFTEQLARGGGPARVVEETYDTKVKIAEALEASAREIGDQPIETSDAAAICAAEKYAVGAEGVAVPGGVAEGAQAAADANAHAVRDEDKVTFADVLTWESTVKLPTGIAVTSEVASTAAEAEATNDSGGVTRPGGVSQALKHAAMHNCEHECAS</sequence>
<comment type="similarity">
    <text evidence="1">Belongs to the LEA type SMP family.</text>
</comment>
<dbReference type="Pfam" id="PF04927">
    <property type="entry name" value="SMP"/>
    <property type="match status" value="2"/>
</dbReference>
<dbReference type="PANTHER" id="PTHR31174:SF4">
    <property type="entry name" value="OS03G0747500 PROTEIN"/>
    <property type="match status" value="1"/>
</dbReference>
<gene>
    <name evidence="5" type="primary">Lea4</name>
</gene>
<dbReference type="EMBL" id="MG976935">
    <property type="protein sequence ID" value="AWJ68109.1"/>
    <property type="molecule type" value="Genomic_DNA"/>
</dbReference>
<feature type="domain" description="SMP" evidence="4">
    <location>
        <begin position="127"/>
        <end position="184"/>
    </location>
</feature>
<protein>
    <submittedName>
        <fullName evidence="5">Late embryogenesis abundant</fullName>
    </submittedName>
</protein>
<dbReference type="PANTHER" id="PTHR31174">
    <property type="entry name" value="SEED MATURATION FAMILY PROTEIN"/>
    <property type="match status" value="1"/>
</dbReference>
<organism evidence="5">
    <name type="scientific">Cleistogenes songorica</name>
    <dbReference type="NCBI Taxonomy" id="121774"/>
    <lineage>
        <taxon>Eukaryota</taxon>
        <taxon>Viridiplantae</taxon>
        <taxon>Streptophyta</taxon>
        <taxon>Embryophyta</taxon>
        <taxon>Tracheophyta</taxon>
        <taxon>Spermatophyta</taxon>
        <taxon>Magnoliopsida</taxon>
        <taxon>Liliopsida</taxon>
        <taxon>Poales</taxon>
        <taxon>Poaceae</taxon>
        <taxon>PACMAD clade</taxon>
        <taxon>Chloridoideae</taxon>
        <taxon>Cynodonteae</taxon>
        <taxon>Orininae</taxon>
        <taxon>Cleistogenes</taxon>
    </lineage>
</organism>
<proteinExistence type="inferred from homology"/>
<reference evidence="5" key="1">
    <citation type="submission" date="2018-02" db="EMBL/GenBank/DDBJ databases">
        <title>Insights into the development of Late Embryogenesis Abundant (LEA) gene family in Cleistogenes songorica, a xerophyte desert plant.</title>
        <authorList>
            <person name="Muvunyi B.P."/>
            <person name="Zhang J."/>
            <person name="Wang Y."/>
        </authorList>
    </citation>
    <scope>NUCLEOTIDE SEQUENCE</scope>
</reference>
<evidence type="ECO:0000256" key="3">
    <source>
        <dbReference type="SAM" id="MobiDB-lite"/>
    </source>
</evidence>